<keyword evidence="5" id="KW-1185">Reference proteome</keyword>
<keyword evidence="2" id="KW-0479">Metal-binding</keyword>
<evidence type="ECO:0000313" key="5">
    <source>
        <dbReference type="Proteomes" id="UP000679335"/>
    </source>
</evidence>
<dbReference type="RefSeq" id="WP_208194986.1">
    <property type="nucleotide sequence ID" value="NZ_CP076023.1"/>
</dbReference>
<keyword evidence="3" id="KW-0732">Signal</keyword>
<dbReference type="NCBIfam" id="TIGR01256">
    <property type="entry name" value="modA"/>
    <property type="match status" value="1"/>
</dbReference>
<dbReference type="SUPFAM" id="SSF53850">
    <property type="entry name" value="Periplasmic binding protein-like II"/>
    <property type="match status" value="1"/>
</dbReference>
<dbReference type="PANTHER" id="PTHR30632:SF0">
    <property type="entry name" value="SULFATE-BINDING PROTEIN"/>
    <property type="match status" value="1"/>
</dbReference>
<dbReference type="Proteomes" id="UP000679335">
    <property type="component" value="Chromosome"/>
</dbReference>
<dbReference type="InterPro" id="IPR005950">
    <property type="entry name" value="ModA"/>
</dbReference>
<evidence type="ECO:0000313" key="4">
    <source>
        <dbReference type="EMBL" id="QWC17599.1"/>
    </source>
</evidence>
<sequence>MTRRGRAAAVGLALVVAGCTAPAPGAPQPSAPAATPAALEGTLVVLAAASLTDVLTDLAAELEHEHPGLQVETAFGASSTLAAQVVAGAPADVLVTASRATMTTATDAVGGEPVVVARNRLELAVPVGNPGGVRSLADLADPDLTVALCAPEVPCGAVGAQVLSAAGVQAAPDTLERDVRGVLTRLRLDEADAGLVYRTDIIAAAGDVEGIELPDDVQVPTDHPAVVIPDAPHAEAAAAFVALLRGPAGRGAFLDAGFELP</sequence>
<comment type="similarity">
    <text evidence="1">Belongs to the bacterial solute-binding protein ModA family.</text>
</comment>
<evidence type="ECO:0000256" key="1">
    <source>
        <dbReference type="ARBA" id="ARBA00009175"/>
    </source>
</evidence>
<evidence type="ECO:0000256" key="3">
    <source>
        <dbReference type="ARBA" id="ARBA00022729"/>
    </source>
</evidence>
<protein>
    <submittedName>
        <fullName evidence="4">Molybdate ABC transporter substrate-binding protein</fullName>
    </submittedName>
</protein>
<evidence type="ECO:0000256" key="2">
    <source>
        <dbReference type="ARBA" id="ARBA00022723"/>
    </source>
</evidence>
<name>A0ABX8GQK1_9CELL</name>
<dbReference type="Gene3D" id="3.40.190.10">
    <property type="entry name" value="Periplasmic binding protein-like II"/>
    <property type="match status" value="2"/>
</dbReference>
<organism evidence="4 5">
    <name type="scientific">Cellulomonas dongxiuzhuiae</name>
    <dbReference type="NCBI Taxonomy" id="2819979"/>
    <lineage>
        <taxon>Bacteria</taxon>
        <taxon>Bacillati</taxon>
        <taxon>Actinomycetota</taxon>
        <taxon>Actinomycetes</taxon>
        <taxon>Micrococcales</taxon>
        <taxon>Cellulomonadaceae</taxon>
        <taxon>Cellulomonas</taxon>
    </lineage>
</organism>
<dbReference type="PIRSF" id="PIRSF004846">
    <property type="entry name" value="ModA"/>
    <property type="match status" value="1"/>
</dbReference>
<gene>
    <name evidence="4" type="primary">modA</name>
    <name evidence="4" type="ORF">KKR89_08600</name>
</gene>
<accession>A0ABX8GQK1</accession>
<dbReference type="PANTHER" id="PTHR30632">
    <property type="entry name" value="MOLYBDATE-BINDING PERIPLASMIC PROTEIN"/>
    <property type="match status" value="1"/>
</dbReference>
<reference evidence="4 5" key="1">
    <citation type="submission" date="2021-05" db="EMBL/GenBank/DDBJ databases">
        <title>Novel species in genus Cellulomonas.</title>
        <authorList>
            <person name="Zhang G."/>
        </authorList>
    </citation>
    <scope>NUCLEOTIDE SEQUENCE [LARGE SCALE GENOMIC DNA]</scope>
    <source>
        <strain evidence="5">zg-ZUI157</strain>
    </source>
</reference>
<proteinExistence type="inferred from homology"/>
<dbReference type="EMBL" id="CP076023">
    <property type="protein sequence ID" value="QWC17599.1"/>
    <property type="molecule type" value="Genomic_DNA"/>
</dbReference>
<dbReference type="Pfam" id="PF13531">
    <property type="entry name" value="SBP_bac_11"/>
    <property type="match status" value="1"/>
</dbReference>
<dbReference type="InterPro" id="IPR050682">
    <property type="entry name" value="ModA/WtpA"/>
</dbReference>
<dbReference type="PROSITE" id="PS51257">
    <property type="entry name" value="PROKAR_LIPOPROTEIN"/>
    <property type="match status" value="1"/>
</dbReference>